<reference evidence="2" key="1">
    <citation type="submission" date="2011-02" db="EMBL/GenBank/DDBJ databases">
        <title>The complete genome of Planctomyces brasiliensis DSM 5305.</title>
        <authorList>
            <person name="Lucas S."/>
            <person name="Copeland A."/>
            <person name="Lapidus A."/>
            <person name="Bruce D."/>
            <person name="Goodwin L."/>
            <person name="Pitluck S."/>
            <person name="Kyrpides N."/>
            <person name="Mavromatis K."/>
            <person name="Pagani I."/>
            <person name="Ivanova N."/>
            <person name="Ovchinnikova G."/>
            <person name="Lu M."/>
            <person name="Detter J.C."/>
            <person name="Han C."/>
            <person name="Land M."/>
            <person name="Hauser L."/>
            <person name="Markowitz V."/>
            <person name="Cheng J.-F."/>
            <person name="Hugenholtz P."/>
            <person name="Woyke T."/>
            <person name="Wu D."/>
            <person name="Tindall B."/>
            <person name="Pomrenke H.G."/>
            <person name="Brambilla E."/>
            <person name="Klenk H.-P."/>
            <person name="Eisen J.A."/>
        </authorList>
    </citation>
    <scope>NUCLEOTIDE SEQUENCE [LARGE SCALE GENOMIC DNA]</scope>
    <source>
        <strain evidence="2">ATCC 49424 / DSM 5305 / JCM 21570 / NBRC 103401 / IFAM 1448</strain>
    </source>
</reference>
<evidence type="ECO:0000313" key="1">
    <source>
        <dbReference type="EMBL" id="ADY62186.1"/>
    </source>
</evidence>
<keyword evidence="2" id="KW-1185">Reference proteome</keyword>
<dbReference type="HOGENOM" id="CLU_745738_0_0_0"/>
<accession>F0SNE3</accession>
<dbReference type="Proteomes" id="UP000006860">
    <property type="component" value="Chromosome"/>
</dbReference>
<dbReference type="RefSeq" id="WP_013630890.1">
    <property type="nucleotide sequence ID" value="NC_015174.1"/>
</dbReference>
<dbReference type="STRING" id="756272.Plabr_4615"/>
<dbReference type="EMBL" id="CP002546">
    <property type="protein sequence ID" value="ADY62186.1"/>
    <property type="molecule type" value="Genomic_DNA"/>
</dbReference>
<sequence length="371" mass="41452">MSDADAVNLWKIRYFQDNMKNLRNLTSPVFLLLAAVAALAGWVACDSAAQTQCRKWLAQVTGTDAPEPEENPENEAEKAEAIAAGNHLVRIARDNLFARTVGLTANVLQIVQTPEKTYRGTGRFLQSADGKSRLEVQMNIDDVSGDVTQIANGQVIWFIQRVTLPPTKKGATEDGEPIGAEERLSIERVDTRRITQHAVNAGMNMEDPRIWREALGGWCGLLASLESDMNFRIIKHTQMQGEEYVVLEGEWKVSWDERNFGNEFVDGVARGAAPDKVRLYLRQRDWLPVRYICLKRKEKGGWFAPLALEMTDLNEQARIDPAEFTFRPGVDQVPNDVTHEYIARVTACVPAAVTNDQAADPAVEENATETR</sequence>
<gene>
    <name evidence="1" type="ordered locus">Plabr_4615</name>
</gene>
<dbReference type="OrthoDB" id="215442at2"/>
<proteinExistence type="predicted"/>
<protein>
    <submittedName>
        <fullName evidence="1">Uncharacterized protein</fullName>
    </submittedName>
</protein>
<evidence type="ECO:0000313" key="2">
    <source>
        <dbReference type="Proteomes" id="UP000006860"/>
    </source>
</evidence>
<dbReference type="KEGG" id="pbs:Plabr_4615"/>
<dbReference type="AlphaFoldDB" id="F0SNE3"/>
<name>F0SNE3_RUBBR</name>
<organism evidence="1 2">
    <name type="scientific">Rubinisphaera brasiliensis (strain ATCC 49424 / DSM 5305 / JCM 21570 / IAM 15109 / NBRC 103401 / IFAM 1448)</name>
    <name type="common">Planctomyces brasiliensis</name>
    <dbReference type="NCBI Taxonomy" id="756272"/>
    <lineage>
        <taxon>Bacteria</taxon>
        <taxon>Pseudomonadati</taxon>
        <taxon>Planctomycetota</taxon>
        <taxon>Planctomycetia</taxon>
        <taxon>Planctomycetales</taxon>
        <taxon>Planctomycetaceae</taxon>
        <taxon>Rubinisphaera</taxon>
    </lineage>
</organism>